<dbReference type="CDD" id="cd00590">
    <property type="entry name" value="RRM_SF"/>
    <property type="match status" value="1"/>
</dbReference>
<dbReference type="SMART" id="SM00360">
    <property type="entry name" value="RRM"/>
    <property type="match status" value="1"/>
</dbReference>
<evidence type="ECO:0000259" key="3">
    <source>
        <dbReference type="PROSITE" id="PS50102"/>
    </source>
</evidence>
<dbReference type="GO" id="GO:0019005">
    <property type="term" value="C:SCF ubiquitin ligase complex"/>
    <property type="evidence" value="ECO:0007669"/>
    <property type="project" value="TreeGrafter"/>
</dbReference>
<sequence>MDQLCMLEPDRTLNQQLEKLDSSEFMAVDGSSAEEIDRMMSDSVIPGRQTSSEEDRNSRTLFVGNIGYRETWKDVKDFFSKFGKVSYVHIVHDHIKRKSKGIGFVEFDSVEGASTCLEADHSELLLHDRILRVNYSSDRKQKKANSFFTRNVGDLCENPSTQSTDQIREHESCYTDMLLDELWKKIFSYLSVREVIRLERVCKRFQDLALQFWRTKTYFNSFGIFSFQSRQHCSALKDLNISRLRVSNKAMQRFSSKVPHLKVIRLRECNRLSEKGLWYLFHNCKLLEHFDIAGHLGITGKCFHMVGNNLQVVVLNDCLHLTDYGVVELSRLCPKIEVLQIQSCVQLSNEAISAVANGMPSLRVLQVGGRFPKITETVWEDLGNLHNLEELQMDFNDLLTNVALMAIIKGCPKLKNLNISGSRRDIDDTSTEHLADLEHLTILDIGYHDKITDQTLYKLALKGKLEKLVVRACTGITDKGVAFALEHLLKLTYMDLSGNLQVSARGLAHLADCDRQCVELYVGGTSIELDNIQLAAWLTIQTINLSNDRLHPSEVIWLPEVDEELQDRPEFDYGEGDFDDYDDFLETDDALNMERWDRS</sequence>
<dbReference type="SUPFAM" id="SSF52047">
    <property type="entry name" value="RNI-like"/>
    <property type="match status" value="1"/>
</dbReference>
<dbReference type="SUPFAM" id="SSF81383">
    <property type="entry name" value="F-box domain"/>
    <property type="match status" value="1"/>
</dbReference>
<dbReference type="Gene3D" id="1.20.1280.50">
    <property type="match status" value="1"/>
</dbReference>
<dbReference type="EMBL" id="PZQS01000004">
    <property type="protein sequence ID" value="PVD32746.1"/>
    <property type="molecule type" value="Genomic_DNA"/>
</dbReference>
<dbReference type="Pfam" id="PF12937">
    <property type="entry name" value="F-box-like"/>
    <property type="match status" value="1"/>
</dbReference>
<dbReference type="Pfam" id="PF00076">
    <property type="entry name" value="RRM_1"/>
    <property type="match status" value="1"/>
</dbReference>
<dbReference type="PROSITE" id="PS50181">
    <property type="entry name" value="FBOX"/>
    <property type="match status" value="1"/>
</dbReference>
<evidence type="ECO:0000259" key="4">
    <source>
        <dbReference type="PROSITE" id="PS50181"/>
    </source>
</evidence>
<feature type="domain" description="F-box" evidence="4">
    <location>
        <begin position="172"/>
        <end position="216"/>
    </location>
</feature>
<dbReference type="OrthoDB" id="549243at2759"/>
<keyword evidence="2" id="KW-0694">RNA-binding</keyword>
<dbReference type="InterPro" id="IPR035979">
    <property type="entry name" value="RBD_domain_sf"/>
</dbReference>
<dbReference type="SMART" id="SM00256">
    <property type="entry name" value="FBOX"/>
    <property type="match status" value="1"/>
</dbReference>
<dbReference type="InterPro" id="IPR036047">
    <property type="entry name" value="F-box-like_dom_sf"/>
</dbReference>
<dbReference type="SUPFAM" id="SSF54928">
    <property type="entry name" value="RNA-binding domain, RBD"/>
    <property type="match status" value="1"/>
</dbReference>
<dbReference type="InterPro" id="IPR032675">
    <property type="entry name" value="LRR_dom_sf"/>
</dbReference>
<dbReference type="SMART" id="SM00367">
    <property type="entry name" value="LRR_CC"/>
    <property type="match status" value="8"/>
</dbReference>
<feature type="domain" description="RRM" evidence="3">
    <location>
        <begin position="59"/>
        <end position="138"/>
    </location>
</feature>
<accession>A0A2T7PH46</accession>
<dbReference type="CDD" id="cd09917">
    <property type="entry name" value="F-box_SF"/>
    <property type="match status" value="1"/>
</dbReference>
<dbReference type="STRING" id="400727.A0A2T7PH46"/>
<name>A0A2T7PH46_POMCA</name>
<dbReference type="GO" id="GO:0003723">
    <property type="term" value="F:RNA binding"/>
    <property type="evidence" value="ECO:0007669"/>
    <property type="project" value="UniProtKB-UniRule"/>
</dbReference>
<dbReference type="Gene3D" id="3.80.10.10">
    <property type="entry name" value="Ribonuclease Inhibitor"/>
    <property type="match status" value="3"/>
</dbReference>
<dbReference type="AlphaFoldDB" id="A0A2T7PH46"/>
<keyword evidence="1" id="KW-0833">Ubl conjugation pathway</keyword>
<evidence type="ECO:0000313" key="5">
    <source>
        <dbReference type="EMBL" id="PVD32746.1"/>
    </source>
</evidence>
<dbReference type="InterPro" id="IPR000504">
    <property type="entry name" value="RRM_dom"/>
</dbReference>
<dbReference type="InterPro" id="IPR001810">
    <property type="entry name" value="F-box_dom"/>
</dbReference>
<dbReference type="Proteomes" id="UP000245119">
    <property type="component" value="Linkage Group LG4"/>
</dbReference>
<keyword evidence="6" id="KW-1185">Reference proteome</keyword>
<evidence type="ECO:0000256" key="2">
    <source>
        <dbReference type="PROSITE-ProRule" id="PRU00176"/>
    </source>
</evidence>
<gene>
    <name evidence="5" type="ORF">C0Q70_08191</name>
</gene>
<evidence type="ECO:0000256" key="1">
    <source>
        <dbReference type="ARBA" id="ARBA00022786"/>
    </source>
</evidence>
<dbReference type="Gene3D" id="3.30.70.330">
    <property type="match status" value="1"/>
</dbReference>
<proteinExistence type="predicted"/>
<organism evidence="5 6">
    <name type="scientific">Pomacea canaliculata</name>
    <name type="common">Golden apple snail</name>
    <dbReference type="NCBI Taxonomy" id="400727"/>
    <lineage>
        <taxon>Eukaryota</taxon>
        <taxon>Metazoa</taxon>
        <taxon>Spiralia</taxon>
        <taxon>Lophotrochozoa</taxon>
        <taxon>Mollusca</taxon>
        <taxon>Gastropoda</taxon>
        <taxon>Caenogastropoda</taxon>
        <taxon>Architaenioglossa</taxon>
        <taxon>Ampullarioidea</taxon>
        <taxon>Ampullariidae</taxon>
        <taxon>Pomacea</taxon>
    </lineage>
</organism>
<evidence type="ECO:0008006" key="7">
    <source>
        <dbReference type="Google" id="ProtNLM"/>
    </source>
</evidence>
<dbReference type="InterPro" id="IPR012677">
    <property type="entry name" value="Nucleotide-bd_a/b_plait_sf"/>
</dbReference>
<comment type="caution">
    <text evidence="5">The sequence shown here is derived from an EMBL/GenBank/DDBJ whole genome shotgun (WGS) entry which is preliminary data.</text>
</comment>
<reference evidence="5 6" key="1">
    <citation type="submission" date="2018-04" db="EMBL/GenBank/DDBJ databases">
        <title>The genome of golden apple snail Pomacea canaliculata provides insight into stress tolerance and invasive adaptation.</title>
        <authorList>
            <person name="Liu C."/>
            <person name="Liu B."/>
            <person name="Ren Y."/>
            <person name="Zhang Y."/>
            <person name="Wang H."/>
            <person name="Li S."/>
            <person name="Jiang F."/>
            <person name="Yin L."/>
            <person name="Zhang G."/>
            <person name="Qian W."/>
            <person name="Fan W."/>
        </authorList>
    </citation>
    <scope>NUCLEOTIDE SEQUENCE [LARGE SCALE GENOMIC DNA]</scope>
    <source>
        <strain evidence="5">SZHN2017</strain>
        <tissue evidence="5">Muscle</tissue>
    </source>
</reference>
<dbReference type="PROSITE" id="PS50102">
    <property type="entry name" value="RRM"/>
    <property type="match status" value="1"/>
</dbReference>
<protein>
    <recommendedName>
        <fullName evidence="7">RRM domain-containing protein</fullName>
    </recommendedName>
</protein>
<dbReference type="PANTHER" id="PTHR13318">
    <property type="entry name" value="PARTNER OF PAIRED, ISOFORM B-RELATED"/>
    <property type="match status" value="1"/>
</dbReference>
<dbReference type="InterPro" id="IPR006553">
    <property type="entry name" value="Leu-rich_rpt_Cys-con_subtyp"/>
</dbReference>
<evidence type="ECO:0000313" key="6">
    <source>
        <dbReference type="Proteomes" id="UP000245119"/>
    </source>
</evidence>
<dbReference type="Pfam" id="PF25372">
    <property type="entry name" value="DUF7885"/>
    <property type="match status" value="1"/>
</dbReference>
<dbReference type="InterPro" id="IPR057207">
    <property type="entry name" value="FBXL15_LRR"/>
</dbReference>
<dbReference type="GO" id="GO:0031146">
    <property type="term" value="P:SCF-dependent proteasomal ubiquitin-dependent protein catabolic process"/>
    <property type="evidence" value="ECO:0007669"/>
    <property type="project" value="TreeGrafter"/>
</dbReference>